<evidence type="ECO:0000313" key="1">
    <source>
        <dbReference type="EMBL" id="KAA1108154.1"/>
    </source>
</evidence>
<reference evidence="1 2" key="1">
    <citation type="submission" date="2019-05" db="EMBL/GenBank/DDBJ databases">
        <title>Emergence of the Ug99 lineage of the wheat stem rust pathogen through somatic hybridization.</title>
        <authorList>
            <person name="Li F."/>
            <person name="Upadhyaya N.M."/>
            <person name="Sperschneider J."/>
            <person name="Matny O."/>
            <person name="Nguyen-Phuc H."/>
            <person name="Mago R."/>
            <person name="Raley C."/>
            <person name="Miller M.E."/>
            <person name="Silverstein K.A.T."/>
            <person name="Henningsen E."/>
            <person name="Hirsch C.D."/>
            <person name="Visser B."/>
            <person name="Pretorius Z.A."/>
            <person name="Steffenson B.J."/>
            <person name="Schwessinger B."/>
            <person name="Dodds P.N."/>
            <person name="Figueroa M."/>
        </authorList>
    </citation>
    <scope>NUCLEOTIDE SEQUENCE [LARGE SCALE GENOMIC DNA]</scope>
    <source>
        <strain evidence="1">21-0</strain>
    </source>
</reference>
<comment type="caution">
    <text evidence="1">The sequence shown here is derived from an EMBL/GenBank/DDBJ whole genome shotgun (WGS) entry which is preliminary data.</text>
</comment>
<proteinExistence type="predicted"/>
<protein>
    <submittedName>
        <fullName evidence="1">Uncharacterized protein</fullName>
    </submittedName>
</protein>
<evidence type="ECO:0000313" key="2">
    <source>
        <dbReference type="Proteomes" id="UP000324748"/>
    </source>
</evidence>
<organism evidence="1 2">
    <name type="scientific">Puccinia graminis f. sp. tritici</name>
    <dbReference type="NCBI Taxonomy" id="56615"/>
    <lineage>
        <taxon>Eukaryota</taxon>
        <taxon>Fungi</taxon>
        <taxon>Dikarya</taxon>
        <taxon>Basidiomycota</taxon>
        <taxon>Pucciniomycotina</taxon>
        <taxon>Pucciniomycetes</taxon>
        <taxon>Pucciniales</taxon>
        <taxon>Pucciniaceae</taxon>
        <taxon>Puccinia</taxon>
    </lineage>
</organism>
<accession>A0A5B0Q5D3</accession>
<dbReference type="EMBL" id="VSWC01000028">
    <property type="protein sequence ID" value="KAA1108154.1"/>
    <property type="molecule type" value="Genomic_DNA"/>
</dbReference>
<name>A0A5B0Q5D3_PUCGR</name>
<keyword evidence="2" id="KW-1185">Reference proteome</keyword>
<dbReference type="Proteomes" id="UP000324748">
    <property type="component" value="Unassembled WGS sequence"/>
</dbReference>
<dbReference type="AlphaFoldDB" id="A0A5B0Q5D3"/>
<sequence>MRPKELMKNLYRSIPDSCPAATCRTQEFCKKQHIKGGDFKIYQTDFSTWGVPILLLLSKRRRRKNTFVKERIRRMWSVSQKIFFGPVQTGLEKEKAPARMGNNVEERSFAQFVILLDSRSLQDHQDLNRFTPQQLRVI</sequence>
<gene>
    <name evidence="1" type="ORF">PGT21_002100</name>
</gene>